<keyword evidence="3" id="KW-1185">Reference proteome</keyword>
<evidence type="ECO:0000313" key="2">
    <source>
        <dbReference type="EMBL" id="BAU29756.1"/>
    </source>
</evidence>
<dbReference type="KEGG" id="asoc:CB4_03993"/>
<dbReference type="InterPro" id="IPR009507">
    <property type="entry name" value="UPF0435"/>
</dbReference>
<dbReference type="AlphaFoldDB" id="A0A0U5BFI8"/>
<reference evidence="2 3" key="1">
    <citation type="submission" date="2015-12" db="EMBL/GenBank/DDBJ databases">
        <title>Genome sequence of Aneurinibacillus soli.</title>
        <authorList>
            <person name="Lee J.S."/>
            <person name="Lee K.C."/>
            <person name="Kim K.K."/>
            <person name="Lee B.W."/>
        </authorList>
    </citation>
    <scope>NUCLEOTIDE SEQUENCE [LARGE SCALE GENOMIC DNA]</scope>
    <source>
        <strain evidence="2 3">CB4</strain>
    </source>
</reference>
<dbReference type="Proteomes" id="UP000217696">
    <property type="component" value="Chromosome"/>
</dbReference>
<dbReference type="OrthoDB" id="2361695at2"/>
<dbReference type="RefSeq" id="WP_096467408.1">
    <property type="nucleotide sequence ID" value="NZ_AP017312.1"/>
</dbReference>
<name>A0A0U5BFI8_9BACL</name>
<comment type="similarity">
    <text evidence="1">Belongs to the UPF0435 family.</text>
</comment>
<accession>A0A0U5BFI8</accession>
<dbReference type="Pfam" id="PF06569">
    <property type="entry name" value="DUF1128"/>
    <property type="match status" value="1"/>
</dbReference>
<evidence type="ECO:0000313" key="3">
    <source>
        <dbReference type="Proteomes" id="UP000217696"/>
    </source>
</evidence>
<protein>
    <recommendedName>
        <fullName evidence="1">UPF0435 protein CB4_03993</fullName>
    </recommendedName>
</protein>
<organism evidence="2 3">
    <name type="scientific">Aneurinibacillus soli</name>
    <dbReference type="NCBI Taxonomy" id="1500254"/>
    <lineage>
        <taxon>Bacteria</taxon>
        <taxon>Bacillati</taxon>
        <taxon>Bacillota</taxon>
        <taxon>Bacilli</taxon>
        <taxon>Bacillales</taxon>
        <taxon>Paenibacillaceae</taxon>
        <taxon>Aneurinibacillus group</taxon>
        <taxon>Aneurinibacillus</taxon>
    </lineage>
</organism>
<evidence type="ECO:0000256" key="1">
    <source>
        <dbReference type="HAMAP-Rule" id="MF_00829"/>
    </source>
</evidence>
<proteinExistence type="inferred from homology"/>
<gene>
    <name evidence="2" type="ORF">CB4_03993</name>
</gene>
<dbReference type="EMBL" id="AP017312">
    <property type="protein sequence ID" value="BAU29756.1"/>
    <property type="molecule type" value="Genomic_DNA"/>
</dbReference>
<dbReference type="HAMAP" id="MF_00829">
    <property type="entry name" value="UPF0435"/>
    <property type="match status" value="1"/>
</dbReference>
<sequence length="73" mass="8418">MNLTENTPENIEYMIEAIKDKLRIANASAVKATHFDDSKYEDLKDIYDMVMSRTQFSISEMEAIVNELGSLRK</sequence>